<accession>A0A9J6AVF3</accession>
<sequence>MICADHTSDVCMNFCNRHRRRNMPPKMKKNLFNSYPSGPLIVLHQELETFCTNDCDLDLGGPNGAFFQPCASLLDLDLHVSTILKIMRNIIGLHSRGKFVMIKSSGQLLHLSPHPHYSQHTSNEGSIRIQLEYKV</sequence>
<evidence type="ECO:0000313" key="2">
    <source>
        <dbReference type="Proteomes" id="UP000824120"/>
    </source>
</evidence>
<evidence type="ECO:0000313" key="1">
    <source>
        <dbReference type="EMBL" id="KAG5628226.1"/>
    </source>
</evidence>
<dbReference type="EMBL" id="JACXVP010000002">
    <property type="protein sequence ID" value="KAG5628226.1"/>
    <property type="molecule type" value="Genomic_DNA"/>
</dbReference>
<reference evidence="1 2" key="1">
    <citation type="submission" date="2020-09" db="EMBL/GenBank/DDBJ databases">
        <title>De no assembly of potato wild relative species, Solanum commersonii.</title>
        <authorList>
            <person name="Cho K."/>
        </authorList>
    </citation>
    <scope>NUCLEOTIDE SEQUENCE [LARGE SCALE GENOMIC DNA]</scope>
    <source>
        <strain evidence="1">LZ3.2</strain>
        <tissue evidence="1">Leaf</tissue>
    </source>
</reference>
<name>A0A9J6AVF3_SOLCO</name>
<comment type="caution">
    <text evidence="1">The sequence shown here is derived from an EMBL/GenBank/DDBJ whole genome shotgun (WGS) entry which is preliminary data.</text>
</comment>
<dbReference type="Proteomes" id="UP000824120">
    <property type="component" value="Chromosome 2"/>
</dbReference>
<dbReference type="AlphaFoldDB" id="A0A9J6AVF3"/>
<proteinExistence type="predicted"/>
<protein>
    <submittedName>
        <fullName evidence="1">Uncharacterized protein</fullName>
    </submittedName>
</protein>
<gene>
    <name evidence="1" type="ORF">H5410_013444</name>
</gene>
<keyword evidence="2" id="KW-1185">Reference proteome</keyword>
<organism evidence="1 2">
    <name type="scientific">Solanum commersonii</name>
    <name type="common">Commerson's wild potato</name>
    <name type="synonym">Commerson's nightshade</name>
    <dbReference type="NCBI Taxonomy" id="4109"/>
    <lineage>
        <taxon>Eukaryota</taxon>
        <taxon>Viridiplantae</taxon>
        <taxon>Streptophyta</taxon>
        <taxon>Embryophyta</taxon>
        <taxon>Tracheophyta</taxon>
        <taxon>Spermatophyta</taxon>
        <taxon>Magnoliopsida</taxon>
        <taxon>eudicotyledons</taxon>
        <taxon>Gunneridae</taxon>
        <taxon>Pentapetalae</taxon>
        <taxon>asterids</taxon>
        <taxon>lamiids</taxon>
        <taxon>Solanales</taxon>
        <taxon>Solanaceae</taxon>
        <taxon>Solanoideae</taxon>
        <taxon>Solaneae</taxon>
        <taxon>Solanum</taxon>
    </lineage>
</organism>